<name>A0AAN6Y6T1_9PEZI</name>
<dbReference type="Proteomes" id="UP001301769">
    <property type="component" value="Unassembled WGS sequence"/>
</dbReference>
<proteinExistence type="predicted"/>
<keyword evidence="3" id="KW-1185">Reference proteome</keyword>
<dbReference type="AlphaFoldDB" id="A0AAN6Y6T1"/>
<evidence type="ECO:0000256" key="1">
    <source>
        <dbReference type="SAM" id="MobiDB-lite"/>
    </source>
</evidence>
<dbReference type="EMBL" id="MU858111">
    <property type="protein sequence ID" value="KAK4213266.1"/>
    <property type="molecule type" value="Genomic_DNA"/>
</dbReference>
<protein>
    <submittedName>
        <fullName evidence="2">Uncharacterized protein</fullName>
    </submittedName>
</protein>
<gene>
    <name evidence="2" type="ORF">QBC37DRAFT_400676</name>
</gene>
<reference evidence="2" key="1">
    <citation type="journal article" date="2023" name="Mol. Phylogenet. Evol.">
        <title>Genome-scale phylogeny and comparative genomics of the fungal order Sordariales.</title>
        <authorList>
            <person name="Hensen N."/>
            <person name="Bonometti L."/>
            <person name="Westerberg I."/>
            <person name="Brannstrom I.O."/>
            <person name="Guillou S."/>
            <person name="Cros-Aarteil S."/>
            <person name="Calhoun S."/>
            <person name="Haridas S."/>
            <person name="Kuo A."/>
            <person name="Mondo S."/>
            <person name="Pangilinan J."/>
            <person name="Riley R."/>
            <person name="LaButti K."/>
            <person name="Andreopoulos B."/>
            <person name="Lipzen A."/>
            <person name="Chen C."/>
            <person name="Yan M."/>
            <person name="Daum C."/>
            <person name="Ng V."/>
            <person name="Clum A."/>
            <person name="Steindorff A."/>
            <person name="Ohm R.A."/>
            <person name="Martin F."/>
            <person name="Silar P."/>
            <person name="Natvig D.O."/>
            <person name="Lalanne C."/>
            <person name="Gautier V."/>
            <person name="Ament-Velasquez S.L."/>
            <person name="Kruys A."/>
            <person name="Hutchinson M.I."/>
            <person name="Powell A.J."/>
            <person name="Barry K."/>
            <person name="Miller A.N."/>
            <person name="Grigoriev I.V."/>
            <person name="Debuchy R."/>
            <person name="Gladieux P."/>
            <person name="Hiltunen Thoren M."/>
            <person name="Johannesson H."/>
        </authorList>
    </citation>
    <scope>NUCLEOTIDE SEQUENCE</scope>
    <source>
        <strain evidence="2">PSN293</strain>
    </source>
</reference>
<evidence type="ECO:0000313" key="2">
    <source>
        <dbReference type="EMBL" id="KAK4213266.1"/>
    </source>
</evidence>
<feature type="region of interest" description="Disordered" evidence="1">
    <location>
        <begin position="156"/>
        <end position="175"/>
    </location>
</feature>
<sequence length="269" mass="28714">MNNKDGLGPSLNKRQGTTTPKVAHKAPASAQHAGAFLLLGNRVHRHAIAAAERGEIGTRISERGSLGLESRGLVKAVVLSLGTVEGSGSQCRETGDVQVLDLVTKLGRLNMLVLVVQIGLGIIVLVASSVEVDDCAGGSKNLIDLIGASAKRYPSFPRSHRATTPSSPTNRLLASLSDGPVLSKSERKTISKLARVDDVKTLLFSAAADPKAEDASTKVVVSILRNHEDISETWEKLEKAKGTLDRTFRRALLEPHSTRSSRPRMPAPR</sequence>
<reference evidence="2" key="2">
    <citation type="submission" date="2023-05" db="EMBL/GenBank/DDBJ databases">
        <authorList>
            <consortium name="Lawrence Berkeley National Laboratory"/>
            <person name="Steindorff A."/>
            <person name="Hensen N."/>
            <person name="Bonometti L."/>
            <person name="Westerberg I."/>
            <person name="Brannstrom I.O."/>
            <person name="Guillou S."/>
            <person name="Cros-Aarteil S."/>
            <person name="Calhoun S."/>
            <person name="Haridas S."/>
            <person name="Kuo A."/>
            <person name="Mondo S."/>
            <person name="Pangilinan J."/>
            <person name="Riley R."/>
            <person name="Labutti K."/>
            <person name="Andreopoulos B."/>
            <person name="Lipzen A."/>
            <person name="Chen C."/>
            <person name="Yanf M."/>
            <person name="Daum C."/>
            <person name="Ng V."/>
            <person name="Clum A."/>
            <person name="Ohm R."/>
            <person name="Martin F."/>
            <person name="Silar P."/>
            <person name="Natvig D."/>
            <person name="Lalanne C."/>
            <person name="Gautier V."/>
            <person name="Ament-Velasquez S.L."/>
            <person name="Kruys A."/>
            <person name="Hutchinson M.I."/>
            <person name="Powell A.J."/>
            <person name="Barry K."/>
            <person name="Miller A.N."/>
            <person name="Grigoriev I.V."/>
            <person name="Debuchy R."/>
            <person name="Gladieux P."/>
            <person name="Thoren M.H."/>
            <person name="Johannesson H."/>
        </authorList>
    </citation>
    <scope>NUCLEOTIDE SEQUENCE</scope>
    <source>
        <strain evidence="2">PSN293</strain>
    </source>
</reference>
<feature type="region of interest" description="Disordered" evidence="1">
    <location>
        <begin position="1"/>
        <end position="26"/>
    </location>
</feature>
<accession>A0AAN6Y6T1</accession>
<feature type="compositionally biased region" description="Polar residues" evidence="1">
    <location>
        <begin position="162"/>
        <end position="172"/>
    </location>
</feature>
<organism evidence="2 3">
    <name type="scientific">Rhypophila decipiens</name>
    <dbReference type="NCBI Taxonomy" id="261697"/>
    <lineage>
        <taxon>Eukaryota</taxon>
        <taxon>Fungi</taxon>
        <taxon>Dikarya</taxon>
        <taxon>Ascomycota</taxon>
        <taxon>Pezizomycotina</taxon>
        <taxon>Sordariomycetes</taxon>
        <taxon>Sordariomycetidae</taxon>
        <taxon>Sordariales</taxon>
        <taxon>Naviculisporaceae</taxon>
        <taxon>Rhypophila</taxon>
    </lineage>
</organism>
<comment type="caution">
    <text evidence="2">The sequence shown here is derived from an EMBL/GenBank/DDBJ whole genome shotgun (WGS) entry which is preliminary data.</text>
</comment>
<evidence type="ECO:0000313" key="3">
    <source>
        <dbReference type="Proteomes" id="UP001301769"/>
    </source>
</evidence>